<evidence type="ECO:0000313" key="3">
    <source>
        <dbReference type="Proteomes" id="UP001177160"/>
    </source>
</evidence>
<comment type="caution">
    <text evidence="2">The sequence shown here is derived from an EMBL/GenBank/DDBJ whole genome shotgun (WGS) entry which is preliminary data.</text>
</comment>
<gene>
    <name evidence="2" type="ORF">N7548_00330</name>
</gene>
<name>A0ABT2Y464_9MOLU</name>
<dbReference type="InterPro" id="IPR016181">
    <property type="entry name" value="Acyl_CoA_acyltransferase"/>
</dbReference>
<evidence type="ECO:0000259" key="1">
    <source>
        <dbReference type="PROSITE" id="PS51186"/>
    </source>
</evidence>
<dbReference type="EMBL" id="JAOVQM010000001">
    <property type="protein sequence ID" value="MCV2231272.1"/>
    <property type="molecule type" value="Genomic_DNA"/>
</dbReference>
<dbReference type="Pfam" id="PF00583">
    <property type="entry name" value="Acetyltransf_1"/>
    <property type="match status" value="1"/>
</dbReference>
<dbReference type="SUPFAM" id="SSF55729">
    <property type="entry name" value="Acyl-CoA N-acyltransferases (Nat)"/>
    <property type="match status" value="1"/>
</dbReference>
<keyword evidence="3" id="KW-1185">Reference proteome</keyword>
<dbReference type="PROSITE" id="PS51186">
    <property type="entry name" value="GNAT"/>
    <property type="match status" value="1"/>
</dbReference>
<dbReference type="CDD" id="cd04301">
    <property type="entry name" value="NAT_SF"/>
    <property type="match status" value="1"/>
</dbReference>
<organism evidence="2 3">
    <name type="scientific">Paracholeplasma manati</name>
    <dbReference type="NCBI Taxonomy" id="591373"/>
    <lineage>
        <taxon>Bacteria</taxon>
        <taxon>Bacillati</taxon>
        <taxon>Mycoplasmatota</taxon>
        <taxon>Mollicutes</taxon>
        <taxon>Acholeplasmatales</taxon>
        <taxon>Acholeplasmataceae</taxon>
        <taxon>Paracholeplasma</taxon>
    </lineage>
</organism>
<dbReference type="Gene3D" id="3.40.630.30">
    <property type="match status" value="1"/>
</dbReference>
<accession>A0ABT2Y464</accession>
<protein>
    <submittedName>
        <fullName evidence="2">GNAT family N-acetyltransferase</fullName>
    </submittedName>
</protein>
<proteinExistence type="predicted"/>
<sequence length="153" mass="17914">MITLREITPDNFRAIIQLSDTLDESQKKSVAPNVVSIAQAYVNLERAWPRAIYLDEEPIGFVMMALQDDDIPEADQPAYFLWRFMIAKPYQNKGYGKQVIDILKQKAIEDGMAYWYVTCTMHDPMPYQFYITCGFEDTHEMDDDEQILKMRLK</sequence>
<dbReference type="InterPro" id="IPR000182">
    <property type="entry name" value="GNAT_dom"/>
</dbReference>
<feature type="domain" description="N-acetyltransferase" evidence="1">
    <location>
        <begin position="2"/>
        <end position="153"/>
    </location>
</feature>
<dbReference type="RefSeq" id="WP_263607385.1">
    <property type="nucleotide sequence ID" value="NZ_JAOVQM010000001.1"/>
</dbReference>
<evidence type="ECO:0000313" key="2">
    <source>
        <dbReference type="EMBL" id="MCV2231272.1"/>
    </source>
</evidence>
<reference evidence="2" key="1">
    <citation type="submission" date="2022-09" db="EMBL/GenBank/DDBJ databases">
        <title>Novel Mycoplasma species identified in domestic and wild animals.</title>
        <authorList>
            <person name="Volokhov D.V."/>
            <person name="Furtak V.A."/>
            <person name="Zagorodnyaya T.A."/>
        </authorList>
    </citation>
    <scope>NUCLEOTIDE SEQUENCE</scope>
    <source>
        <strain evidence="2">Oakley</strain>
    </source>
</reference>
<dbReference type="Proteomes" id="UP001177160">
    <property type="component" value="Unassembled WGS sequence"/>
</dbReference>